<reference evidence="9 10" key="1">
    <citation type="journal article" date="2023" name="BMC Biol.">
        <title>The compact genome of the sponge Oopsacas minuta (Hexactinellida) is lacking key metazoan core genes.</title>
        <authorList>
            <person name="Santini S."/>
            <person name="Schenkelaars Q."/>
            <person name="Jourda C."/>
            <person name="Duchesne M."/>
            <person name="Belahbib H."/>
            <person name="Rocher C."/>
            <person name="Selva M."/>
            <person name="Riesgo A."/>
            <person name="Vervoort M."/>
            <person name="Leys S.P."/>
            <person name="Kodjabachian L."/>
            <person name="Le Bivic A."/>
            <person name="Borchiellini C."/>
            <person name="Claverie J.M."/>
            <person name="Renard E."/>
        </authorList>
    </citation>
    <scope>NUCLEOTIDE SEQUENCE [LARGE SCALE GENOMIC DNA]</scope>
    <source>
        <strain evidence="9">SPO-2</strain>
    </source>
</reference>
<evidence type="ECO:0000256" key="3">
    <source>
        <dbReference type="ARBA" id="ARBA00022823"/>
    </source>
</evidence>
<dbReference type="CDD" id="cd06849">
    <property type="entry name" value="lipoyl_domain"/>
    <property type="match status" value="1"/>
</dbReference>
<evidence type="ECO:0000256" key="4">
    <source>
        <dbReference type="ARBA" id="ARBA00023315"/>
    </source>
</evidence>
<dbReference type="EMBL" id="JAKMXF010000111">
    <property type="protein sequence ID" value="KAI6657480.1"/>
    <property type="molecule type" value="Genomic_DNA"/>
</dbReference>
<dbReference type="Gene3D" id="3.30.559.10">
    <property type="entry name" value="Chloramphenicol acetyltransferase-like domain"/>
    <property type="match status" value="1"/>
</dbReference>
<keyword evidence="10" id="KW-1185">Reference proteome</keyword>
<sequence length="477" mass="52771">MLGSNTLRCLRLFARSSYLPYRQLHKLRRLTGRNTVYSQVTMLTPRLPRSIGVRWLSDLPSHIKITLPALSPTMEVGSIKGWKLKEGDKLNEGDVLAEIETDKAVMEFSCPDHIAEGYLAKIIAPEGTKDIKLGTHICIMVEDEEDVGSFSNYVAEPEETPVPVSPDLGSIVPPTKQPTQDKTTDIRSIETDDRLKVSPYARKLAAERGVDLRSLKGTGPGGRVIANDITQPIKTPVYTGPKTEAPLPTYTDIEMSGMRRTIAKRLLESKQNIPHYYLQIAVSMDTAIQLRQDFNNISPDLPKLSLNDFVIKAAATALRIVPECNSSFHDQYYIRQHHNVDICVAVATDGGLLTPIVFTADKKGLREINRDVAELAEKARLGNLQPQEFQGGTFTISNLGMYGVSSFSAIINPPQSCILAVGSTQEIVVPDEEGCYKTAKVMNVQMSCDHRVVDGAVGAKWLKEFKRFMECPAAMLQ</sequence>
<protein>
    <recommendedName>
        <fullName evidence="5">Acetyltransferase component of pyruvate dehydrogenase complex</fullName>
        <ecNumber evidence="5">2.3.1.12</ecNumber>
    </recommendedName>
</protein>
<dbReference type="SUPFAM" id="SSF51230">
    <property type="entry name" value="Single hybrid motif"/>
    <property type="match status" value="1"/>
</dbReference>
<dbReference type="PROSITE" id="PS51826">
    <property type="entry name" value="PSBD"/>
    <property type="match status" value="1"/>
</dbReference>
<dbReference type="InterPro" id="IPR011053">
    <property type="entry name" value="Single_hybrid_motif"/>
</dbReference>
<comment type="function">
    <text evidence="5">The pyruvate dehydrogenase complex catalyzes the overall conversion of pyruvate to acetyl-CoA and CO(2).</text>
</comment>
<dbReference type="Gene3D" id="2.40.50.100">
    <property type="match status" value="1"/>
</dbReference>
<dbReference type="InterPro" id="IPR023213">
    <property type="entry name" value="CAT-like_dom_sf"/>
</dbReference>
<feature type="region of interest" description="Disordered" evidence="6">
    <location>
        <begin position="158"/>
        <end position="184"/>
    </location>
</feature>
<feature type="domain" description="Peripheral subunit-binding (PSBD)" evidence="8">
    <location>
        <begin position="196"/>
        <end position="233"/>
    </location>
</feature>
<dbReference type="GO" id="GO:0005739">
    <property type="term" value="C:mitochondrion"/>
    <property type="evidence" value="ECO:0007669"/>
    <property type="project" value="UniProtKB-SubCell"/>
</dbReference>
<proteinExistence type="inferred from homology"/>
<dbReference type="InterPro" id="IPR006257">
    <property type="entry name" value="LAT1"/>
</dbReference>
<dbReference type="PANTHER" id="PTHR23151">
    <property type="entry name" value="DIHYDROLIPOAMIDE ACETYL/SUCCINYL-TRANSFERASE-RELATED"/>
    <property type="match status" value="1"/>
</dbReference>
<dbReference type="SUPFAM" id="SSF47005">
    <property type="entry name" value="Peripheral subunit-binding domain of 2-oxo acid dehydrogenase complex"/>
    <property type="match status" value="1"/>
</dbReference>
<dbReference type="Pfam" id="PF00198">
    <property type="entry name" value="2-oxoacid_dh"/>
    <property type="match status" value="1"/>
</dbReference>
<dbReference type="Gene3D" id="4.10.320.10">
    <property type="entry name" value="E3-binding domain"/>
    <property type="match status" value="1"/>
</dbReference>
<comment type="similarity">
    <text evidence="1 5">Belongs to the 2-oxoacid dehydrogenase family.</text>
</comment>
<dbReference type="PANTHER" id="PTHR23151:SF90">
    <property type="entry name" value="DIHYDROLIPOYLLYSINE-RESIDUE ACETYLTRANSFERASE COMPONENT OF PYRUVATE DEHYDROGENASE COMPLEX, MITOCHONDRIAL-RELATED"/>
    <property type="match status" value="1"/>
</dbReference>
<comment type="catalytic activity">
    <reaction evidence="5">
        <text>N(6)-[(R)-dihydrolipoyl]-L-lysyl-[protein] + acetyl-CoA = N(6)-[(R)-S(8)-acetyldihydrolipoyl]-L-lysyl-[protein] + CoA</text>
        <dbReference type="Rhea" id="RHEA:17017"/>
        <dbReference type="Rhea" id="RHEA-COMP:10475"/>
        <dbReference type="Rhea" id="RHEA-COMP:10478"/>
        <dbReference type="ChEBI" id="CHEBI:57287"/>
        <dbReference type="ChEBI" id="CHEBI:57288"/>
        <dbReference type="ChEBI" id="CHEBI:83100"/>
        <dbReference type="ChEBI" id="CHEBI:83111"/>
        <dbReference type="EC" id="2.3.1.12"/>
    </reaction>
</comment>
<feature type="domain" description="Lipoyl-binding" evidence="7">
    <location>
        <begin position="62"/>
        <end position="141"/>
    </location>
</feature>
<dbReference type="GO" id="GO:0045254">
    <property type="term" value="C:pyruvate dehydrogenase complex"/>
    <property type="evidence" value="ECO:0007669"/>
    <property type="project" value="UniProtKB-UniRule"/>
</dbReference>
<dbReference type="InterPro" id="IPR045257">
    <property type="entry name" value="E2/Pdx1"/>
</dbReference>
<evidence type="ECO:0000256" key="5">
    <source>
        <dbReference type="RuleBase" id="RU361137"/>
    </source>
</evidence>
<evidence type="ECO:0000259" key="8">
    <source>
        <dbReference type="PROSITE" id="PS51826"/>
    </source>
</evidence>
<comment type="caution">
    <text evidence="9">The sequence shown here is derived from an EMBL/GenBank/DDBJ whole genome shotgun (WGS) entry which is preliminary data.</text>
</comment>
<dbReference type="FunFam" id="3.30.559.10:FF:000003">
    <property type="entry name" value="Acetyltransferase component of pyruvate dehydrogenase complex"/>
    <property type="match status" value="1"/>
</dbReference>
<dbReference type="PROSITE" id="PS50968">
    <property type="entry name" value="BIOTINYL_LIPOYL"/>
    <property type="match status" value="1"/>
</dbReference>
<comment type="subcellular location">
    <subcellularLocation>
        <location evidence="5">Mitochondrion</location>
    </subcellularLocation>
</comment>
<dbReference type="Proteomes" id="UP001165289">
    <property type="component" value="Unassembled WGS sequence"/>
</dbReference>
<dbReference type="NCBIfam" id="TIGR01349">
    <property type="entry name" value="PDHac_trf_mito"/>
    <property type="match status" value="1"/>
</dbReference>
<dbReference type="AlphaFoldDB" id="A0AAV7K9E1"/>
<dbReference type="EC" id="2.3.1.12" evidence="5"/>
<keyword evidence="4 5" id="KW-0012">Acyltransferase</keyword>
<dbReference type="InterPro" id="IPR036625">
    <property type="entry name" value="E3-bd_dom_sf"/>
</dbReference>
<accession>A0AAV7K9E1</accession>
<evidence type="ECO:0000313" key="10">
    <source>
        <dbReference type="Proteomes" id="UP001165289"/>
    </source>
</evidence>
<dbReference type="GO" id="GO:0006086">
    <property type="term" value="P:pyruvate decarboxylation to acetyl-CoA"/>
    <property type="evidence" value="ECO:0007669"/>
    <property type="project" value="InterPro"/>
</dbReference>
<evidence type="ECO:0000313" key="9">
    <source>
        <dbReference type="EMBL" id="KAI6657480.1"/>
    </source>
</evidence>
<keyword evidence="3 5" id="KW-0450">Lipoyl</keyword>
<dbReference type="Pfam" id="PF02817">
    <property type="entry name" value="E3_binding"/>
    <property type="match status" value="1"/>
</dbReference>
<evidence type="ECO:0000256" key="2">
    <source>
        <dbReference type="ARBA" id="ARBA00022679"/>
    </source>
</evidence>
<dbReference type="SUPFAM" id="SSF52777">
    <property type="entry name" value="CoA-dependent acyltransferases"/>
    <property type="match status" value="1"/>
</dbReference>
<evidence type="ECO:0000256" key="1">
    <source>
        <dbReference type="ARBA" id="ARBA00007317"/>
    </source>
</evidence>
<dbReference type="InterPro" id="IPR000089">
    <property type="entry name" value="Biotin_lipoyl"/>
</dbReference>
<dbReference type="InterPro" id="IPR001078">
    <property type="entry name" value="2-oxoacid_DH_actylTfrase"/>
</dbReference>
<name>A0AAV7K9E1_9METZ</name>
<dbReference type="InterPro" id="IPR004167">
    <property type="entry name" value="PSBD"/>
</dbReference>
<keyword evidence="2 5" id="KW-0808">Transferase</keyword>
<evidence type="ECO:0000256" key="6">
    <source>
        <dbReference type="SAM" id="MobiDB-lite"/>
    </source>
</evidence>
<keyword evidence="9" id="KW-0670">Pyruvate</keyword>
<dbReference type="FunFam" id="2.40.50.100:FF:000010">
    <property type="entry name" value="Acetyltransferase component of pyruvate dehydrogenase complex"/>
    <property type="match status" value="1"/>
</dbReference>
<comment type="cofactor">
    <cofactor evidence="5">
        <name>(R)-lipoate</name>
        <dbReference type="ChEBI" id="CHEBI:83088"/>
    </cofactor>
    <text evidence="5">Binds 1 lipoyl cofactor covalently.</text>
</comment>
<organism evidence="9 10">
    <name type="scientific">Oopsacas minuta</name>
    <dbReference type="NCBI Taxonomy" id="111878"/>
    <lineage>
        <taxon>Eukaryota</taxon>
        <taxon>Metazoa</taxon>
        <taxon>Porifera</taxon>
        <taxon>Hexactinellida</taxon>
        <taxon>Hexasterophora</taxon>
        <taxon>Lyssacinosida</taxon>
        <taxon>Leucopsacidae</taxon>
        <taxon>Oopsacas</taxon>
    </lineage>
</organism>
<gene>
    <name evidence="9" type="ORF">LOD99_226</name>
</gene>
<dbReference type="Pfam" id="PF00364">
    <property type="entry name" value="Biotin_lipoyl"/>
    <property type="match status" value="1"/>
</dbReference>
<dbReference type="GO" id="GO:0004742">
    <property type="term" value="F:dihydrolipoyllysine-residue acetyltransferase activity"/>
    <property type="evidence" value="ECO:0007669"/>
    <property type="project" value="UniProtKB-UniRule"/>
</dbReference>
<evidence type="ECO:0000259" key="7">
    <source>
        <dbReference type="PROSITE" id="PS50968"/>
    </source>
</evidence>